<keyword evidence="2" id="KW-1185">Reference proteome</keyword>
<name>A0A7X0D321_9HYPH</name>
<dbReference type="EMBL" id="JACHEG010000015">
    <property type="protein sequence ID" value="MBB6166149.1"/>
    <property type="molecule type" value="Genomic_DNA"/>
</dbReference>
<evidence type="ECO:0000313" key="1">
    <source>
        <dbReference type="EMBL" id="MBB6166149.1"/>
    </source>
</evidence>
<sequence length="154" mass="16982">MNMRQSFIDILRSTADEQRALFSAAASALETRAENVEKDLYVCWVLDFLFNRRKADTIGLYFKGGTSLSKAYGLIKRFSEDIDIGIYKADLKVPLEADIAALPSVNQQQKALAEQVDEAARHYMSGPLKSLLGDEIAAVEGETGQSGHFSLDFG</sequence>
<protein>
    <submittedName>
        <fullName evidence="1">Putative nucleotidyltransferase component of viral defense system</fullName>
    </submittedName>
</protein>
<dbReference type="Pfam" id="PF08843">
    <property type="entry name" value="AbiEii"/>
    <property type="match status" value="1"/>
</dbReference>
<organism evidence="1 2">
    <name type="scientific">Rhizobium wenxiniae</name>
    <dbReference type="NCBI Taxonomy" id="1737357"/>
    <lineage>
        <taxon>Bacteria</taxon>
        <taxon>Pseudomonadati</taxon>
        <taxon>Pseudomonadota</taxon>
        <taxon>Alphaproteobacteria</taxon>
        <taxon>Hyphomicrobiales</taxon>
        <taxon>Rhizobiaceae</taxon>
        <taxon>Rhizobium/Agrobacterium group</taxon>
        <taxon>Rhizobium</taxon>
    </lineage>
</organism>
<dbReference type="Proteomes" id="UP000547879">
    <property type="component" value="Unassembled WGS sequence"/>
</dbReference>
<dbReference type="InterPro" id="IPR014942">
    <property type="entry name" value="AbiEii"/>
</dbReference>
<proteinExistence type="predicted"/>
<accession>A0A7X0D321</accession>
<dbReference type="Gene3D" id="3.10.450.620">
    <property type="entry name" value="JHP933, nucleotidyltransferase-like core domain"/>
    <property type="match status" value="1"/>
</dbReference>
<keyword evidence="1" id="KW-0808">Transferase</keyword>
<dbReference type="AlphaFoldDB" id="A0A7X0D321"/>
<dbReference type="GO" id="GO:0016740">
    <property type="term" value="F:transferase activity"/>
    <property type="evidence" value="ECO:0007669"/>
    <property type="project" value="UniProtKB-KW"/>
</dbReference>
<evidence type="ECO:0000313" key="2">
    <source>
        <dbReference type="Proteomes" id="UP000547879"/>
    </source>
</evidence>
<comment type="caution">
    <text evidence="1">The sequence shown here is derived from an EMBL/GenBank/DDBJ whole genome shotgun (WGS) entry which is preliminary data.</text>
</comment>
<gene>
    <name evidence="1" type="ORF">HNQ72_006000</name>
</gene>
<reference evidence="1 2" key="1">
    <citation type="submission" date="2020-08" db="EMBL/GenBank/DDBJ databases">
        <title>Genomic Encyclopedia of Type Strains, Phase IV (KMG-IV): sequencing the most valuable type-strain genomes for metagenomic binning, comparative biology and taxonomic classification.</title>
        <authorList>
            <person name="Goeker M."/>
        </authorList>
    </citation>
    <scope>NUCLEOTIDE SEQUENCE [LARGE SCALE GENOMIC DNA]</scope>
    <source>
        <strain evidence="1 2">DSM 100734</strain>
    </source>
</reference>